<dbReference type="RefSeq" id="WP_137192111.1">
    <property type="nucleotide sequence ID" value="NZ_CP039964.1"/>
</dbReference>
<evidence type="ECO:0000256" key="2">
    <source>
        <dbReference type="SAM" id="Phobius"/>
    </source>
</evidence>
<feature type="transmembrane region" description="Helical" evidence="2">
    <location>
        <begin position="24"/>
        <end position="46"/>
    </location>
</feature>
<organism evidence="3 4">
    <name type="scientific">Pseudorhodobacter turbinis</name>
    <dbReference type="NCBI Taxonomy" id="2500533"/>
    <lineage>
        <taxon>Bacteria</taxon>
        <taxon>Pseudomonadati</taxon>
        <taxon>Pseudomonadota</taxon>
        <taxon>Alphaproteobacteria</taxon>
        <taxon>Rhodobacterales</taxon>
        <taxon>Paracoccaceae</taxon>
        <taxon>Pseudorhodobacter</taxon>
    </lineage>
</organism>
<dbReference type="OrthoDB" id="6721845at2"/>
<reference evidence="3 4" key="1">
    <citation type="submission" date="2019-05" db="EMBL/GenBank/DDBJ databases">
        <title>Pseudorhodobacter turbinis sp. nov., isolated from the gut of the Korean turban shell.</title>
        <authorList>
            <person name="Jeong Y.-S."/>
            <person name="Kang W.-R."/>
            <person name="Bae J.-W."/>
        </authorList>
    </citation>
    <scope>NUCLEOTIDE SEQUENCE [LARGE SCALE GENOMIC DNA]</scope>
    <source>
        <strain evidence="3 4">S12M18</strain>
    </source>
</reference>
<dbReference type="InterPro" id="IPR011050">
    <property type="entry name" value="Pectin_lyase_fold/virulence"/>
</dbReference>
<evidence type="ECO:0000313" key="4">
    <source>
        <dbReference type="Proteomes" id="UP000298631"/>
    </source>
</evidence>
<accession>A0A4P8ECJ7</accession>
<dbReference type="EMBL" id="CP039964">
    <property type="protein sequence ID" value="QCO54427.1"/>
    <property type="molecule type" value="Genomic_DNA"/>
</dbReference>
<feature type="region of interest" description="Disordered" evidence="1">
    <location>
        <begin position="1059"/>
        <end position="1115"/>
    </location>
</feature>
<keyword evidence="2" id="KW-1133">Transmembrane helix</keyword>
<dbReference type="InterPro" id="IPR012334">
    <property type="entry name" value="Pectin_lyas_fold"/>
</dbReference>
<keyword evidence="2" id="KW-0812">Transmembrane</keyword>
<dbReference type="PRINTS" id="PR01210">
    <property type="entry name" value="GGTRANSPTASE"/>
</dbReference>
<evidence type="ECO:0000256" key="1">
    <source>
        <dbReference type="SAM" id="MobiDB-lite"/>
    </source>
</evidence>
<dbReference type="KEGG" id="pseb:EOK75_00455"/>
<keyword evidence="4" id="KW-1185">Reference proteome</keyword>
<feature type="region of interest" description="Disordered" evidence="1">
    <location>
        <begin position="1468"/>
        <end position="1524"/>
    </location>
</feature>
<protein>
    <submittedName>
        <fullName evidence="3">Leukotoxin LktA family filamentous adhesin</fullName>
    </submittedName>
</protein>
<sequence length="1666" mass="160474">MGERVDVHHLEESRLHKARQRRAFFNQLLVSASPLVMGALIGAGVVEPVFAQAVNLDLTANNIIPDGRTRTTIKTTGKTSRISTKTVSGDVGFNTFSDFQQAAGTRVDLLMPDGAGNLVNIVKNGVVINGELNSVMNGEIGGNIFFSSSNGFIVGQNGRVNVGSLTVNTPTKEFLDRVVRADGSVNNGVARQLMRGEIPMSSDGNIAIMGQVNAKGSITLQGHTVSVNGDSGPLTGTDLSQRTKFNATVNATGMVEGGALVASGGRISIVAKGAARIAGRVDVNAKTSGEKAGKISITGGDIAVESDASLTAAGDAGGEIVVFADGGLVVQDGATLNAAGLGAGDGGFIELSGRDAHIGTVNLNLSSGSGTAGTLLIDPFNLFIGGASTLSGPSDDASISTNIISSGANIRLEADNSITVVAGGILDSRIMTAGVSTGNSGSITLDAPMITLEDGSKVLAGVTTGAAFAGGDVTFNAVRANGGAAGIVIGNGGAGGPELTGRNITLTASSTVDQSSLLLALPTATAQITTHGGTISASGTFKATATATAAGGLTLLPLGVVVTNVTSGVDIKGGTILSAAALDVTAASTTVSSIVTESLAPVDSSADGAVAVSTINSTAIARVGGAAVVKVTGATSLSAENSVTSTSDATPAAAAFGASVGVSVINAVTTAEIAEGASVTTGSLAIGAATTTSVNVKAIAGAGGATEPSTGSQAVTYLTDSKYGGQATTDDGGVSVAGAIAISDLTSTTNARINSTAVTNAAGAVSVSTSSANNAAVIADGSAVDSDTGVGVALGINIAKVANDAVITSAVNAASASLSSLRPAAGNVFTTTATSGAGATDVGLAGSFALNLIDTQAMARVASGSVVTVAGGAVSLAADNATQSRASALPTGGGASGKSVGVGAGIAMNIASNRSTAEVSDGGVVTGADDLTLAASGTYAGVTKAEAGSSGGVSVTPALALSMINNTTTARLGTGGPQSVTGDVIVSAAQSSTITTEASGKAAGSKAAIGAALALALVDDRALATTARNVAATGAVSFTAAGASLSGLKAEASAVGAAAEDEAAGGGDVDTTVTGSLTSGKDKQAAAGVGDDDQRDATATAAADEEGRSASTSEGKVSVAAAVGVNVQTSTVTAAIPDGVAISANGVLTLAAMNNTDGKIEAVGDAVGTKDDAGEMPPASKVGIGAAVAVNVVKARNDALLGDAAHSAGGLSLSATKRDVAAYMADPATAALRGDVYLAKASSGAGGSKVGIAGSVALNLLDTQSVARVSGAATVAVTGGGAVSLVTDNRTDATAEALPVGGGATGATVGVGASVAMNILANRSLAEVSDGGVVTGADDLTLAASGTYAGVTKAEAGSSGGVSVTPALALSMINNTTTARLGTGGPQSVTGDVIVSAAQSSTITTEASGKAAGSKAAIGAALALALVDDRALATTARNVAATGAVSFTAAGASLSGLKAEASAVGAAAEDEAAGGGDVDTTVTGSLTSGKDKQAAAGVGDDDQRDATATAAADEEGRSASTSEGKVSVAAAVGVNVQTSTVTAAIPDGVAISANGVLTLAAMNNTDGKIEAVGDAVGTKDDAGEMPPASKVGIGAAVAVNVVKARNDALLGDAAHSAGGFRYRRPSAMLRPIWRTLRRRRCAGMCIWPRPRRGQAGPRLGSRVRLR</sequence>
<dbReference type="Proteomes" id="UP000298631">
    <property type="component" value="Chromosome"/>
</dbReference>
<feature type="compositionally biased region" description="Low complexity" evidence="1">
    <location>
        <begin position="1478"/>
        <end position="1488"/>
    </location>
</feature>
<name>A0A4P8ECJ7_9RHOB</name>
<gene>
    <name evidence="3" type="ORF">EOK75_00455</name>
</gene>
<evidence type="ECO:0000313" key="3">
    <source>
        <dbReference type="EMBL" id="QCO54427.1"/>
    </source>
</evidence>
<feature type="compositionally biased region" description="Low complexity" evidence="1">
    <location>
        <begin position="1069"/>
        <end position="1079"/>
    </location>
</feature>
<dbReference type="NCBIfam" id="NF012204">
    <property type="entry name" value="adhes_FxxPxG"/>
    <property type="match status" value="1"/>
</dbReference>
<dbReference type="Gene3D" id="2.160.20.10">
    <property type="entry name" value="Single-stranded right-handed beta-helix, Pectin lyase-like"/>
    <property type="match status" value="1"/>
</dbReference>
<keyword evidence="2" id="KW-0472">Membrane</keyword>
<proteinExistence type="predicted"/>
<dbReference type="SUPFAM" id="SSF51126">
    <property type="entry name" value="Pectin lyase-like"/>
    <property type="match status" value="1"/>
</dbReference>